<dbReference type="GO" id="GO:0009073">
    <property type="term" value="P:aromatic amino acid family biosynthetic process"/>
    <property type="evidence" value="ECO:0007669"/>
    <property type="project" value="UniProtKB-KW"/>
</dbReference>
<dbReference type="Proteomes" id="UP000218287">
    <property type="component" value="Chromosome"/>
</dbReference>
<dbReference type="PANTHER" id="PTHR21087">
    <property type="entry name" value="SHIKIMATE KINASE"/>
    <property type="match status" value="1"/>
</dbReference>
<dbReference type="EMBL" id="AP018174">
    <property type="protein sequence ID" value="BAY17383.1"/>
    <property type="molecule type" value="Genomic_DNA"/>
</dbReference>
<dbReference type="GO" id="GO:0009423">
    <property type="term" value="P:chorismate biosynthetic process"/>
    <property type="evidence" value="ECO:0007669"/>
    <property type="project" value="UniProtKB-UniRule"/>
</dbReference>
<comment type="catalytic activity">
    <reaction evidence="7">
        <text>shikimate + ATP = 3-phosphoshikimate + ADP + H(+)</text>
        <dbReference type="Rhea" id="RHEA:13121"/>
        <dbReference type="ChEBI" id="CHEBI:15378"/>
        <dbReference type="ChEBI" id="CHEBI:30616"/>
        <dbReference type="ChEBI" id="CHEBI:36208"/>
        <dbReference type="ChEBI" id="CHEBI:145989"/>
        <dbReference type="ChEBI" id="CHEBI:456216"/>
        <dbReference type="EC" id="2.7.1.71"/>
    </reaction>
</comment>
<dbReference type="Gene3D" id="3.40.50.300">
    <property type="entry name" value="P-loop containing nucleotide triphosphate hydrolases"/>
    <property type="match status" value="1"/>
</dbReference>
<evidence type="ECO:0000256" key="1">
    <source>
        <dbReference type="ARBA" id="ARBA00022605"/>
    </source>
</evidence>
<comment type="subcellular location">
    <subcellularLocation>
        <location evidence="7">Cytoplasm</location>
    </subcellularLocation>
</comment>
<comment type="pathway">
    <text evidence="7">Metabolic intermediate biosynthesis; chorismate biosynthesis; chorismate from D-erythrose 4-phosphate and phosphoenolpyruvate: step 5/7.</text>
</comment>
<feature type="binding site" evidence="7">
    <location>
        <position position="141"/>
    </location>
    <ligand>
        <name>substrate</name>
    </ligand>
</feature>
<dbReference type="GO" id="GO:0008652">
    <property type="term" value="P:amino acid biosynthetic process"/>
    <property type="evidence" value="ECO:0007669"/>
    <property type="project" value="UniProtKB-KW"/>
</dbReference>
<dbReference type="CDD" id="cd00464">
    <property type="entry name" value="SK"/>
    <property type="match status" value="1"/>
</dbReference>
<keyword evidence="6 7" id="KW-0057">Aromatic amino acid biosynthesis</keyword>
<keyword evidence="1 7" id="KW-0028">Amino-acid biosynthesis</keyword>
<keyword evidence="2 7" id="KW-0808">Transferase</keyword>
<evidence type="ECO:0000256" key="4">
    <source>
        <dbReference type="ARBA" id="ARBA00022777"/>
    </source>
</evidence>
<dbReference type="InterPro" id="IPR027417">
    <property type="entry name" value="P-loop_NTPase"/>
</dbReference>
<keyword evidence="9" id="KW-1185">Reference proteome</keyword>
<evidence type="ECO:0000256" key="6">
    <source>
        <dbReference type="ARBA" id="ARBA00023141"/>
    </source>
</evidence>
<dbReference type="AlphaFoldDB" id="A0A1Z4GIN5"/>
<dbReference type="GO" id="GO:0004765">
    <property type="term" value="F:shikimate kinase activity"/>
    <property type="evidence" value="ECO:0007669"/>
    <property type="project" value="UniProtKB-UniRule"/>
</dbReference>
<dbReference type="InterPro" id="IPR000623">
    <property type="entry name" value="Shikimate_kinase/TSH1"/>
</dbReference>
<feature type="binding site" evidence="7">
    <location>
        <position position="85"/>
    </location>
    <ligand>
        <name>substrate</name>
    </ligand>
</feature>
<evidence type="ECO:0000313" key="8">
    <source>
        <dbReference type="EMBL" id="BAY17383.1"/>
    </source>
</evidence>
<feature type="binding site" evidence="7">
    <location>
        <position position="39"/>
    </location>
    <ligand>
        <name>substrate</name>
    </ligand>
</feature>
<dbReference type="PANTHER" id="PTHR21087:SF16">
    <property type="entry name" value="SHIKIMATE KINASE 1, CHLOROPLASTIC"/>
    <property type="match status" value="1"/>
</dbReference>
<dbReference type="PRINTS" id="PR01100">
    <property type="entry name" value="SHIKIMTKNASE"/>
</dbReference>
<comment type="caution">
    <text evidence="7">Lacks conserved residue(s) required for the propagation of feature annotation.</text>
</comment>
<keyword evidence="7" id="KW-0963">Cytoplasm</keyword>
<organism evidence="8 9">
    <name type="scientific">Anabaenopsis circularis NIES-21</name>
    <dbReference type="NCBI Taxonomy" id="1085406"/>
    <lineage>
        <taxon>Bacteria</taxon>
        <taxon>Bacillati</taxon>
        <taxon>Cyanobacteriota</taxon>
        <taxon>Cyanophyceae</taxon>
        <taxon>Nostocales</taxon>
        <taxon>Nodulariaceae</taxon>
        <taxon>Anabaenopsis</taxon>
    </lineage>
</organism>
<evidence type="ECO:0000313" key="9">
    <source>
        <dbReference type="Proteomes" id="UP000218287"/>
    </source>
</evidence>
<dbReference type="Pfam" id="PF01202">
    <property type="entry name" value="SKI"/>
    <property type="match status" value="1"/>
</dbReference>
<dbReference type="GO" id="GO:0005524">
    <property type="term" value="F:ATP binding"/>
    <property type="evidence" value="ECO:0007669"/>
    <property type="project" value="UniProtKB-UniRule"/>
</dbReference>
<evidence type="ECO:0000256" key="5">
    <source>
        <dbReference type="ARBA" id="ARBA00022840"/>
    </source>
</evidence>
<feature type="binding site" evidence="7">
    <location>
        <position position="63"/>
    </location>
    <ligand>
        <name>substrate</name>
    </ligand>
</feature>
<comment type="function">
    <text evidence="7">Catalyzes the specific phosphorylation of the 3-hydroxyl group of shikimic acid using ATP as a cosubstrate.</text>
</comment>
<accession>A0A1Z4GIN5</accession>
<sequence>MSSLLRGVSLYLIGMMGAGKTTVGRLLAQQLGYGFVDTDDVIAQATGRSITQLFAEEGEAAFRQLESDVLAQVSAHINLTVATGGGIVLRRENWSYLRHGLIVWLDVPVELLYNRLAEDTTRPLLQDPDPRGKLRSLLEQRQPLYSQADLHIMVYEGETPEQIANRVMEAIPSVLKNPTSHQNGGN</sequence>
<keyword evidence="3 7" id="KW-0547">Nucleotide-binding</keyword>
<comment type="subunit">
    <text evidence="7">Monomer.</text>
</comment>
<proteinExistence type="inferred from homology"/>
<protein>
    <recommendedName>
        <fullName evidence="7">Shikimate kinase</fullName>
        <shortName evidence="7">SK</shortName>
        <ecNumber evidence="7">2.7.1.71</ecNumber>
    </recommendedName>
</protein>
<dbReference type="SUPFAM" id="SSF52540">
    <property type="entry name" value="P-loop containing nucleoside triphosphate hydrolases"/>
    <property type="match status" value="1"/>
</dbReference>
<dbReference type="UniPathway" id="UPA00053">
    <property type="reaction ID" value="UER00088"/>
</dbReference>
<name>A0A1Z4GIN5_9CYAN</name>
<dbReference type="EC" id="2.7.1.71" evidence="7"/>
<feature type="binding site" evidence="7">
    <location>
        <begin position="17"/>
        <end position="22"/>
    </location>
    <ligand>
        <name>ATP</name>
        <dbReference type="ChEBI" id="CHEBI:30616"/>
    </ligand>
</feature>
<dbReference type="GO" id="GO:0000287">
    <property type="term" value="F:magnesium ion binding"/>
    <property type="evidence" value="ECO:0007669"/>
    <property type="project" value="UniProtKB-UniRule"/>
</dbReference>
<evidence type="ECO:0000256" key="7">
    <source>
        <dbReference type="HAMAP-Rule" id="MF_00109"/>
    </source>
</evidence>
<dbReference type="InterPro" id="IPR031322">
    <property type="entry name" value="Shikimate/glucono_kinase"/>
</dbReference>
<evidence type="ECO:0000256" key="3">
    <source>
        <dbReference type="ARBA" id="ARBA00022741"/>
    </source>
</evidence>
<reference evidence="8 9" key="1">
    <citation type="submission" date="2017-06" db="EMBL/GenBank/DDBJ databases">
        <title>Genome sequencing of cyanobaciteial culture collection at National Institute for Environmental Studies (NIES).</title>
        <authorList>
            <person name="Hirose Y."/>
            <person name="Shimura Y."/>
            <person name="Fujisawa T."/>
            <person name="Nakamura Y."/>
            <person name="Kawachi M."/>
        </authorList>
    </citation>
    <scope>NUCLEOTIDE SEQUENCE [LARGE SCALE GENOMIC DNA]</scope>
    <source>
        <strain evidence="8 9">NIES-21</strain>
    </source>
</reference>
<feature type="binding site" evidence="7">
    <location>
        <position position="21"/>
    </location>
    <ligand>
        <name>Mg(2+)</name>
        <dbReference type="ChEBI" id="CHEBI:18420"/>
    </ligand>
</feature>
<evidence type="ECO:0000256" key="2">
    <source>
        <dbReference type="ARBA" id="ARBA00022679"/>
    </source>
</evidence>
<comment type="similarity">
    <text evidence="7">Belongs to the shikimate kinase family.</text>
</comment>
<dbReference type="HAMAP" id="MF_00109">
    <property type="entry name" value="Shikimate_kinase"/>
    <property type="match status" value="1"/>
</dbReference>
<keyword evidence="4 7" id="KW-0418">Kinase</keyword>
<keyword evidence="7" id="KW-0479">Metal-binding</keyword>
<gene>
    <name evidence="7" type="primary">aroK</name>
    <name evidence="8" type="ORF">NIES21_32200</name>
</gene>
<dbReference type="OrthoDB" id="9800332at2"/>
<dbReference type="GO" id="GO:0005829">
    <property type="term" value="C:cytosol"/>
    <property type="evidence" value="ECO:0007669"/>
    <property type="project" value="TreeGrafter"/>
</dbReference>
<comment type="cofactor">
    <cofactor evidence="7">
        <name>Mg(2+)</name>
        <dbReference type="ChEBI" id="CHEBI:18420"/>
    </cofactor>
    <text evidence="7">Binds 1 Mg(2+) ion per subunit.</text>
</comment>
<feature type="binding site" evidence="7">
    <location>
        <position position="122"/>
    </location>
    <ligand>
        <name>ATP</name>
        <dbReference type="ChEBI" id="CHEBI:30616"/>
    </ligand>
</feature>
<keyword evidence="5 7" id="KW-0067">ATP-binding</keyword>
<keyword evidence="7" id="KW-0460">Magnesium</keyword>